<dbReference type="InterPro" id="IPR036047">
    <property type="entry name" value="F-box-like_dom_sf"/>
</dbReference>
<evidence type="ECO:0000313" key="2">
    <source>
        <dbReference type="EMBL" id="CAL4968316.1"/>
    </source>
</evidence>
<proteinExistence type="predicted"/>
<reference evidence="2 3" key="2">
    <citation type="submission" date="2024-10" db="EMBL/GenBank/DDBJ databases">
        <authorList>
            <person name="Ryan C."/>
        </authorList>
    </citation>
    <scope>NUCLEOTIDE SEQUENCE [LARGE SCALE GENOMIC DNA]</scope>
</reference>
<dbReference type="AlphaFoldDB" id="A0ABC8ZZN6"/>
<dbReference type="CDD" id="cd22157">
    <property type="entry name" value="F-box_AtFBW1-like"/>
    <property type="match status" value="1"/>
</dbReference>
<feature type="domain" description="F-box" evidence="1">
    <location>
        <begin position="22"/>
        <end position="61"/>
    </location>
</feature>
<dbReference type="EMBL" id="OZ075112">
    <property type="protein sequence ID" value="CAL4968316.1"/>
    <property type="molecule type" value="Genomic_DNA"/>
</dbReference>
<sequence>MKVQRTSTSRKSRTAPRRNPELMEELVTEILLLLPVKSLRRFESVCKAWRSIISDPIFIRAHLRRSASNWEQSPRFVINPHTLEEAIPDEECWPRTFSSHLRFYQWQLPQQCNPRTGKYKVVQALYWSVDYETNMWTDMGMEVFTIAGSGDGRVWREIRRDPPYPVEKFQTAVTVNGFMFWRIAKHHPERLRAILHLSLAEEEFGVTRLPDSLNPSLDAFVLDMLYGRDLCLTACTSETTLTIWTLPVLKKGLNSPWERRYSIEFESSMPCHTMCLPPFSNGVILWRADTVYCYDPATSELTTLLCEFHRMRYQGARKWKNLFTFNFNPFTESLVRMTSS</sequence>
<protein>
    <recommendedName>
        <fullName evidence="1">F-box domain-containing protein</fullName>
    </recommendedName>
</protein>
<dbReference type="Proteomes" id="UP001497457">
    <property type="component" value="Chromosome 2b"/>
</dbReference>
<organism evidence="2 3">
    <name type="scientific">Urochloa decumbens</name>
    <dbReference type="NCBI Taxonomy" id="240449"/>
    <lineage>
        <taxon>Eukaryota</taxon>
        <taxon>Viridiplantae</taxon>
        <taxon>Streptophyta</taxon>
        <taxon>Embryophyta</taxon>
        <taxon>Tracheophyta</taxon>
        <taxon>Spermatophyta</taxon>
        <taxon>Magnoliopsida</taxon>
        <taxon>Liliopsida</taxon>
        <taxon>Poales</taxon>
        <taxon>Poaceae</taxon>
        <taxon>PACMAD clade</taxon>
        <taxon>Panicoideae</taxon>
        <taxon>Panicodae</taxon>
        <taxon>Paniceae</taxon>
        <taxon>Melinidinae</taxon>
        <taxon>Urochloa</taxon>
    </lineage>
</organism>
<dbReference type="SMART" id="SM00256">
    <property type="entry name" value="FBOX"/>
    <property type="match status" value="1"/>
</dbReference>
<dbReference type="Pfam" id="PF00646">
    <property type="entry name" value="F-box"/>
    <property type="match status" value="1"/>
</dbReference>
<dbReference type="PANTHER" id="PTHR31111:SF133">
    <property type="entry name" value="OS07G0196600 PROTEIN"/>
    <property type="match status" value="1"/>
</dbReference>
<dbReference type="Gene3D" id="1.20.1280.50">
    <property type="match status" value="1"/>
</dbReference>
<dbReference type="SUPFAM" id="SSF81383">
    <property type="entry name" value="F-box domain"/>
    <property type="match status" value="1"/>
</dbReference>
<evidence type="ECO:0000259" key="1">
    <source>
        <dbReference type="SMART" id="SM00256"/>
    </source>
</evidence>
<name>A0ABC8ZZN6_9POAL</name>
<dbReference type="PANTHER" id="PTHR31111">
    <property type="entry name" value="BNAA05G37150D PROTEIN-RELATED"/>
    <property type="match status" value="1"/>
</dbReference>
<dbReference type="InterPro" id="IPR001810">
    <property type="entry name" value="F-box_dom"/>
</dbReference>
<reference evidence="3" key="1">
    <citation type="submission" date="2024-06" db="EMBL/GenBank/DDBJ databases">
        <authorList>
            <person name="Ryan C."/>
        </authorList>
    </citation>
    <scope>NUCLEOTIDE SEQUENCE [LARGE SCALE GENOMIC DNA]</scope>
</reference>
<gene>
    <name evidence="2" type="ORF">URODEC1_LOCUS48945</name>
</gene>
<evidence type="ECO:0000313" key="3">
    <source>
        <dbReference type="Proteomes" id="UP001497457"/>
    </source>
</evidence>
<accession>A0ABC8ZZN6</accession>
<keyword evidence="3" id="KW-1185">Reference proteome</keyword>